<dbReference type="PROSITE" id="PS50846">
    <property type="entry name" value="HMA_2"/>
    <property type="match status" value="2"/>
</dbReference>
<dbReference type="AlphaFoldDB" id="A0A2N6SNS3"/>
<dbReference type="SUPFAM" id="SSF81665">
    <property type="entry name" value="Calcium ATPase, transmembrane domain M"/>
    <property type="match status" value="1"/>
</dbReference>
<dbReference type="InterPro" id="IPR006121">
    <property type="entry name" value="HMA_dom"/>
</dbReference>
<dbReference type="InterPro" id="IPR017969">
    <property type="entry name" value="Heavy-metal-associated_CS"/>
</dbReference>
<feature type="transmembrane region" description="Helical" evidence="24">
    <location>
        <begin position="196"/>
        <end position="215"/>
    </location>
</feature>
<evidence type="ECO:0000256" key="17">
    <source>
        <dbReference type="ARBA" id="ARBA00023065"/>
    </source>
</evidence>
<evidence type="ECO:0000256" key="22">
    <source>
        <dbReference type="ARBA" id="ARBA00049289"/>
    </source>
</evidence>
<keyword evidence="16" id="KW-0186">Copper</keyword>
<evidence type="ECO:0000313" key="27">
    <source>
        <dbReference type="Proteomes" id="UP000235682"/>
    </source>
</evidence>
<dbReference type="PRINTS" id="PR00119">
    <property type="entry name" value="CATATPASE"/>
</dbReference>
<dbReference type="Proteomes" id="UP000235682">
    <property type="component" value="Unassembled WGS sequence"/>
</dbReference>
<keyword evidence="14" id="KW-1278">Translocase</keyword>
<dbReference type="GO" id="GO:0055070">
    <property type="term" value="P:copper ion homeostasis"/>
    <property type="evidence" value="ECO:0007669"/>
    <property type="project" value="TreeGrafter"/>
</dbReference>
<keyword evidence="7 24" id="KW-0812">Transmembrane</keyword>
<dbReference type="FunFam" id="2.70.150.10:FF:000020">
    <property type="entry name" value="Copper-exporting P-type ATPase A"/>
    <property type="match status" value="1"/>
</dbReference>
<dbReference type="RefSeq" id="WP_102233312.1">
    <property type="nucleotide sequence ID" value="NZ_PNHE01000007.1"/>
</dbReference>
<dbReference type="InterPro" id="IPR036412">
    <property type="entry name" value="HAD-like_sf"/>
</dbReference>
<dbReference type="SFLD" id="SFLDF00027">
    <property type="entry name" value="p-type_atpase"/>
    <property type="match status" value="1"/>
</dbReference>
<feature type="transmembrane region" description="Helical" evidence="24">
    <location>
        <begin position="236"/>
        <end position="254"/>
    </location>
</feature>
<dbReference type="InterPro" id="IPR001757">
    <property type="entry name" value="P_typ_ATPase"/>
</dbReference>
<keyword evidence="12 24" id="KW-0067">ATP-binding</keyword>
<dbReference type="SUPFAM" id="SSF55008">
    <property type="entry name" value="HMA, heavy metal-associated domain"/>
    <property type="match status" value="2"/>
</dbReference>
<dbReference type="SFLD" id="SFLDG00002">
    <property type="entry name" value="C1.7:_P-type_atpase_like"/>
    <property type="match status" value="1"/>
</dbReference>
<dbReference type="CDD" id="cd00371">
    <property type="entry name" value="HMA"/>
    <property type="match status" value="2"/>
</dbReference>
<keyword evidence="5" id="KW-0813">Transport</keyword>
<dbReference type="PROSITE" id="PS00154">
    <property type="entry name" value="ATPASE_E1_E2"/>
    <property type="match status" value="1"/>
</dbReference>
<evidence type="ECO:0000256" key="21">
    <source>
        <dbReference type="ARBA" id="ARBA00037427"/>
    </source>
</evidence>
<evidence type="ECO:0000256" key="12">
    <source>
        <dbReference type="ARBA" id="ARBA00022840"/>
    </source>
</evidence>
<comment type="catalytic activity">
    <reaction evidence="22">
        <text>Cu(+)(in) + ATP + H2O = Cu(+)(out) + ADP + phosphate + H(+)</text>
        <dbReference type="Rhea" id="RHEA:25792"/>
        <dbReference type="ChEBI" id="CHEBI:15377"/>
        <dbReference type="ChEBI" id="CHEBI:15378"/>
        <dbReference type="ChEBI" id="CHEBI:30616"/>
        <dbReference type="ChEBI" id="CHEBI:43474"/>
        <dbReference type="ChEBI" id="CHEBI:49552"/>
        <dbReference type="ChEBI" id="CHEBI:456216"/>
        <dbReference type="EC" id="7.2.2.8"/>
    </reaction>
</comment>
<dbReference type="Pfam" id="PF00122">
    <property type="entry name" value="E1-E2_ATPase"/>
    <property type="match status" value="1"/>
</dbReference>
<evidence type="ECO:0000256" key="8">
    <source>
        <dbReference type="ARBA" id="ARBA00022723"/>
    </source>
</evidence>
<keyword evidence="9" id="KW-0677">Repeat</keyword>
<dbReference type="EC" id="7.2.2.8" evidence="3"/>
<dbReference type="NCBIfam" id="TIGR01525">
    <property type="entry name" value="ATPase-IB_hvy"/>
    <property type="match status" value="1"/>
</dbReference>
<comment type="similarity">
    <text evidence="2 24">Belongs to the cation transport ATPase (P-type) (TC 3.A.3) family. Type IB subfamily.</text>
</comment>
<dbReference type="Pfam" id="PF00403">
    <property type="entry name" value="HMA"/>
    <property type="match status" value="2"/>
</dbReference>
<dbReference type="Gene3D" id="2.70.150.10">
    <property type="entry name" value="Calcium-transporting ATPase, cytoplasmic transduction domain A"/>
    <property type="match status" value="1"/>
</dbReference>
<dbReference type="STRING" id="84521.SAMN04487994_100149"/>
<dbReference type="PRINTS" id="PR00942">
    <property type="entry name" value="CUATPASEI"/>
</dbReference>
<dbReference type="NCBIfam" id="TIGR01511">
    <property type="entry name" value="ATPase-IB1_Cu"/>
    <property type="match status" value="1"/>
</dbReference>
<evidence type="ECO:0000256" key="18">
    <source>
        <dbReference type="ARBA" id="ARBA00023136"/>
    </source>
</evidence>
<evidence type="ECO:0000256" key="1">
    <source>
        <dbReference type="ARBA" id="ARBA00004651"/>
    </source>
</evidence>
<feature type="transmembrane region" description="Helical" evidence="24">
    <location>
        <begin position="165"/>
        <end position="184"/>
    </location>
</feature>
<dbReference type="FunFam" id="3.30.70.100:FF:000001">
    <property type="entry name" value="ATPase copper transporting beta"/>
    <property type="match status" value="1"/>
</dbReference>
<keyword evidence="8 24" id="KW-0479">Metal-binding</keyword>
<dbReference type="NCBIfam" id="TIGR01494">
    <property type="entry name" value="ATPase_P-type"/>
    <property type="match status" value="1"/>
</dbReference>
<dbReference type="PROSITE" id="PS01047">
    <property type="entry name" value="HMA_1"/>
    <property type="match status" value="2"/>
</dbReference>
<evidence type="ECO:0000256" key="14">
    <source>
        <dbReference type="ARBA" id="ARBA00022967"/>
    </source>
</evidence>
<reference evidence="26 27" key="1">
    <citation type="submission" date="2017-09" db="EMBL/GenBank/DDBJ databases">
        <title>Bacterial strain isolated from the female urinary microbiota.</title>
        <authorList>
            <person name="Thomas-White K."/>
            <person name="Kumar N."/>
            <person name="Forster S."/>
            <person name="Putonti C."/>
            <person name="Lawley T."/>
            <person name="Wolfe A.J."/>
        </authorList>
    </citation>
    <scope>NUCLEOTIDE SEQUENCE [LARGE SCALE GENOMIC DNA]</scope>
    <source>
        <strain evidence="26 27">UMB0852</strain>
    </source>
</reference>
<dbReference type="GO" id="GO:0043682">
    <property type="term" value="F:P-type divalent copper transporter activity"/>
    <property type="evidence" value="ECO:0007669"/>
    <property type="project" value="TreeGrafter"/>
</dbReference>
<evidence type="ECO:0000256" key="11">
    <source>
        <dbReference type="ARBA" id="ARBA00022796"/>
    </source>
</evidence>
<dbReference type="InterPro" id="IPR023298">
    <property type="entry name" value="ATPase_P-typ_TM_dom_sf"/>
</dbReference>
<dbReference type="Gene3D" id="3.30.70.100">
    <property type="match status" value="2"/>
</dbReference>
<feature type="transmembrane region" description="Helical" evidence="24">
    <location>
        <begin position="266"/>
        <end position="284"/>
    </location>
</feature>
<dbReference type="InterPro" id="IPR008250">
    <property type="entry name" value="ATPase_P-typ_transduc_dom_A_sf"/>
</dbReference>
<dbReference type="InterPro" id="IPR027256">
    <property type="entry name" value="P-typ_ATPase_IB"/>
</dbReference>
<keyword evidence="6 24" id="KW-1003">Cell membrane</keyword>
<keyword evidence="27" id="KW-1185">Reference proteome</keyword>
<keyword evidence="10 24" id="KW-0547">Nucleotide-binding</keyword>
<evidence type="ECO:0000256" key="2">
    <source>
        <dbReference type="ARBA" id="ARBA00006024"/>
    </source>
</evidence>
<comment type="subcellular location">
    <subcellularLocation>
        <location evidence="1">Cell membrane</location>
        <topology evidence="1">Multi-pass membrane protein</topology>
    </subcellularLocation>
</comment>
<comment type="function">
    <text evidence="21">Involved in copper transport.</text>
</comment>
<feature type="transmembrane region" description="Helical" evidence="24">
    <location>
        <begin position="791"/>
        <end position="812"/>
    </location>
</feature>
<dbReference type="InterPro" id="IPR044492">
    <property type="entry name" value="P_typ_ATPase_HD_dom"/>
</dbReference>
<protein>
    <recommendedName>
        <fullName evidence="4">Copper-exporting P-type ATPase</fullName>
        <ecNumber evidence="3">7.2.2.8</ecNumber>
    </recommendedName>
    <alternativeName>
        <fullName evidence="19">Copper-exporting P-type ATPase A</fullName>
    </alternativeName>
    <alternativeName>
        <fullName evidence="20">Cu(+)-exporting ATPase</fullName>
    </alternativeName>
    <alternativeName>
        <fullName evidence="23">Probable copper-transporting ATPase SynA</fullName>
    </alternativeName>
</protein>
<dbReference type="Pfam" id="PF00702">
    <property type="entry name" value="Hydrolase"/>
    <property type="match status" value="1"/>
</dbReference>
<dbReference type="InterPro" id="IPR023299">
    <property type="entry name" value="ATPase_P-typ_cyto_dom_N"/>
</dbReference>
<dbReference type="GO" id="GO:0016887">
    <property type="term" value="F:ATP hydrolysis activity"/>
    <property type="evidence" value="ECO:0007669"/>
    <property type="project" value="InterPro"/>
</dbReference>
<dbReference type="SUPFAM" id="SSF56784">
    <property type="entry name" value="HAD-like"/>
    <property type="match status" value="1"/>
</dbReference>
<gene>
    <name evidence="26" type="ORF">CJ205_02700</name>
</gene>
<dbReference type="FunFam" id="3.30.70.100:FF:000005">
    <property type="entry name" value="Copper-exporting P-type ATPase A"/>
    <property type="match status" value="1"/>
</dbReference>
<evidence type="ECO:0000256" key="20">
    <source>
        <dbReference type="ARBA" id="ARBA00033239"/>
    </source>
</evidence>
<dbReference type="InterPro" id="IPR036163">
    <property type="entry name" value="HMA_dom_sf"/>
</dbReference>
<evidence type="ECO:0000256" key="7">
    <source>
        <dbReference type="ARBA" id="ARBA00022692"/>
    </source>
</evidence>
<evidence type="ECO:0000256" key="16">
    <source>
        <dbReference type="ARBA" id="ARBA00023008"/>
    </source>
</evidence>
<proteinExistence type="inferred from homology"/>
<evidence type="ECO:0000313" key="26">
    <source>
        <dbReference type="EMBL" id="PMC58711.1"/>
    </source>
</evidence>
<dbReference type="NCBIfam" id="TIGR00003">
    <property type="entry name" value="copper ion binding protein"/>
    <property type="match status" value="2"/>
</dbReference>
<dbReference type="GO" id="GO:0005507">
    <property type="term" value="F:copper ion binding"/>
    <property type="evidence" value="ECO:0007669"/>
    <property type="project" value="InterPro"/>
</dbReference>
<feature type="transmembrane region" description="Helical" evidence="24">
    <location>
        <begin position="764"/>
        <end position="785"/>
    </location>
</feature>
<keyword evidence="13" id="KW-0460">Magnesium</keyword>
<dbReference type="GO" id="GO:0005886">
    <property type="term" value="C:plasma membrane"/>
    <property type="evidence" value="ECO:0007669"/>
    <property type="project" value="UniProtKB-SubCell"/>
</dbReference>
<dbReference type="CDD" id="cd02094">
    <property type="entry name" value="P-type_ATPase_Cu-like"/>
    <property type="match status" value="1"/>
</dbReference>
<keyword evidence="11" id="KW-0187">Copper transport</keyword>
<evidence type="ECO:0000256" key="19">
    <source>
        <dbReference type="ARBA" id="ARBA00029719"/>
    </source>
</evidence>
<dbReference type="Gene3D" id="3.40.1110.10">
    <property type="entry name" value="Calcium-transporting ATPase, cytoplasmic domain N"/>
    <property type="match status" value="1"/>
</dbReference>
<feature type="transmembrane region" description="Helical" evidence="24">
    <location>
        <begin position="422"/>
        <end position="444"/>
    </location>
</feature>
<feature type="domain" description="HMA" evidence="25">
    <location>
        <begin position="73"/>
        <end position="138"/>
    </location>
</feature>
<dbReference type="SFLD" id="SFLDS00003">
    <property type="entry name" value="Haloacid_Dehalogenase"/>
    <property type="match status" value="1"/>
</dbReference>
<evidence type="ECO:0000256" key="15">
    <source>
        <dbReference type="ARBA" id="ARBA00022989"/>
    </source>
</evidence>
<dbReference type="SUPFAM" id="SSF81653">
    <property type="entry name" value="Calcium ATPase, transduction domain A"/>
    <property type="match status" value="1"/>
</dbReference>
<dbReference type="PANTHER" id="PTHR43520:SF8">
    <property type="entry name" value="P-TYPE CU(+) TRANSPORTER"/>
    <property type="match status" value="1"/>
</dbReference>
<evidence type="ECO:0000256" key="23">
    <source>
        <dbReference type="ARBA" id="ARBA00069640"/>
    </source>
</evidence>
<dbReference type="InterPro" id="IPR023214">
    <property type="entry name" value="HAD_sf"/>
</dbReference>
<evidence type="ECO:0000256" key="3">
    <source>
        <dbReference type="ARBA" id="ARBA00012517"/>
    </source>
</evidence>
<dbReference type="Gene3D" id="3.40.50.1000">
    <property type="entry name" value="HAD superfamily/HAD-like"/>
    <property type="match status" value="1"/>
</dbReference>
<evidence type="ECO:0000256" key="24">
    <source>
        <dbReference type="RuleBase" id="RU362081"/>
    </source>
</evidence>
<feature type="transmembrane region" description="Helical" evidence="24">
    <location>
        <begin position="450"/>
        <end position="471"/>
    </location>
</feature>
<dbReference type="EMBL" id="PNHE01000007">
    <property type="protein sequence ID" value="PMC58711.1"/>
    <property type="molecule type" value="Genomic_DNA"/>
</dbReference>
<keyword evidence="18 24" id="KW-0472">Membrane</keyword>
<comment type="caution">
    <text evidence="26">The sequence shown here is derived from an EMBL/GenBank/DDBJ whole genome shotgun (WGS) entry which is preliminary data.</text>
</comment>
<dbReference type="GO" id="GO:0005524">
    <property type="term" value="F:ATP binding"/>
    <property type="evidence" value="ECO:0007669"/>
    <property type="project" value="UniProtKB-UniRule"/>
</dbReference>
<evidence type="ECO:0000256" key="10">
    <source>
        <dbReference type="ARBA" id="ARBA00022741"/>
    </source>
</evidence>
<name>A0A2N6SNS3_9LACT</name>
<evidence type="ECO:0000256" key="9">
    <source>
        <dbReference type="ARBA" id="ARBA00022737"/>
    </source>
</evidence>
<evidence type="ECO:0000259" key="25">
    <source>
        <dbReference type="PROSITE" id="PS50846"/>
    </source>
</evidence>
<dbReference type="InterPro" id="IPR018303">
    <property type="entry name" value="ATPase_P-typ_P_site"/>
</dbReference>
<evidence type="ECO:0000256" key="6">
    <source>
        <dbReference type="ARBA" id="ARBA00022475"/>
    </source>
</evidence>
<evidence type="ECO:0000256" key="5">
    <source>
        <dbReference type="ARBA" id="ARBA00022448"/>
    </source>
</evidence>
<keyword evidence="17" id="KW-0406">Ion transport</keyword>
<sequence>MKQTFVIHGMNCASCAQTIERALNDQPGVESASVNLTTEKASVTYNPKEINEETLQQVVKEAGYSMELEEGASHQTYSIEGMTCASCAQTVEKAVNQLEEVALAQVNLANETLTVDWKHTPQGNLIIQTVKDAGYKASLQQDARLQYEEEQARKQNRLQQMKQQLIWMAVFTVPLFILTMGPMIGMPLPSIINPAIHPLNNALVQLALTVPVMALGHQMYSRGFKTLFKGHPNMDALVAIGTTAAFLQGLYVTYQVMTQQIGGSSHLHVYFESVAVILTLMHAGRYMEEFAKGKTSAAVKALMDLTPPVARVVQKDGSLQEIDVASVQVGDKIQIRPGESLPVDGVIIEGRSAIDESMLTGESVPVEKNVGDTVTGASVNKTGSFIYEATHVGADTMLSKIVQMVQEAQGTKAPIAQLADVISGYFVPTVIVLAILSGLGWYFFSDHGLGFALNIFISVLIIACPCALGLATPTSIMVATGNGASKGILIKSGAALQTIHDADVVLLDKTGTITKGQPIVTDFTVLPDYNEERILYLVASAEDASEHPLGTAIVQYAKEKNITLTTPTSFDSITGQGLEAEIEGHTLRIGNQKLMKDIHMDSTLLKDLHTLAKQSKTPMLIALDDQVVGIIAVSDPVKENSLVAIRKMTDLNREVVMVTGDHEQTAHAIADQVGIQRVFSEVLPEDKSSIVKELQQEGKKVIMVGDGINDAPALVQADIGMAIGNGTDIAIESADAVLMNGQLTSVPQAIHLSKATIANIKQNLFWAFGYNAIGIPFAMGLFYLFFNGPLLNPMIAALAMSFSSVSVLLNALRLRNK</sequence>
<evidence type="ECO:0000256" key="4">
    <source>
        <dbReference type="ARBA" id="ARBA00015102"/>
    </source>
</evidence>
<evidence type="ECO:0000256" key="13">
    <source>
        <dbReference type="ARBA" id="ARBA00022842"/>
    </source>
</evidence>
<dbReference type="PANTHER" id="PTHR43520">
    <property type="entry name" value="ATP7, ISOFORM B"/>
    <property type="match status" value="1"/>
</dbReference>
<dbReference type="InterPro" id="IPR059000">
    <property type="entry name" value="ATPase_P-type_domA"/>
</dbReference>
<keyword evidence="15 24" id="KW-1133">Transmembrane helix</keyword>
<dbReference type="GO" id="GO:0140581">
    <property type="term" value="F:P-type monovalent copper transporter activity"/>
    <property type="evidence" value="ECO:0007669"/>
    <property type="project" value="UniProtKB-EC"/>
</dbReference>
<feature type="domain" description="HMA" evidence="25">
    <location>
        <begin position="1"/>
        <end position="67"/>
    </location>
</feature>
<organism evidence="26 27">
    <name type="scientific">Dolosicoccus paucivorans</name>
    <dbReference type="NCBI Taxonomy" id="84521"/>
    <lineage>
        <taxon>Bacteria</taxon>
        <taxon>Bacillati</taxon>
        <taxon>Bacillota</taxon>
        <taxon>Bacilli</taxon>
        <taxon>Lactobacillales</taxon>
        <taxon>Aerococcaceae</taxon>
        <taxon>Dolosicoccus</taxon>
    </lineage>
</organism>
<dbReference type="InterPro" id="IPR006122">
    <property type="entry name" value="HMA_Cu_ion-bd"/>
</dbReference>
<accession>A0A2N6SNS3</accession>